<accession>T1X9M6</accession>
<name>T1X9M6_VARPD</name>
<reference evidence="2 3" key="1">
    <citation type="submission" date="2012-10" db="EMBL/GenBank/DDBJ databases">
        <title>Genome sequence of Variovorax paradoxus B4.</title>
        <authorList>
            <person name="Schuldes J."/>
            <person name="Brandt U."/>
            <person name="Hiessl S."/>
            <person name="Wuebbeler J.H."/>
            <person name="Thuermer A."/>
            <person name="Steinbuechel A."/>
            <person name="Daniel R."/>
        </authorList>
    </citation>
    <scope>NUCLEOTIDE SEQUENCE [LARGE SCALE GENOMIC DNA]</scope>
    <source>
        <strain evidence="2 3">B4</strain>
    </source>
</reference>
<evidence type="ECO:0000313" key="3">
    <source>
        <dbReference type="Proteomes" id="UP000016223"/>
    </source>
</evidence>
<dbReference type="EMBL" id="CP003911">
    <property type="protein sequence ID" value="AGU48875.1"/>
    <property type="molecule type" value="Genomic_DNA"/>
</dbReference>
<dbReference type="HOGENOM" id="CLU_3067392_0_0_4"/>
<dbReference type="KEGG" id="vpd:VAPA_1c17670"/>
<organism evidence="2 3">
    <name type="scientific">Variovorax paradoxus B4</name>
    <dbReference type="NCBI Taxonomy" id="1246301"/>
    <lineage>
        <taxon>Bacteria</taxon>
        <taxon>Pseudomonadati</taxon>
        <taxon>Pseudomonadota</taxon>
        <taxon>Betaproteobacteria</taxon>
        <taxon>Burkholderiales</taxon>
        <taxon>Comamonadaceae</taxon>
        <taxon>Variovorax</taxon>
    </lineage>
</organism>
<evidence type="ECO:0000256" key="1">
    <source>
        <dbReference type="SAM" id="MobiDB-lite"/>
    </source>
</evidence>
<gene>
    <name evidence="2" type="ORF">VAPA_1c17670</name>
</gene>
<dbReference type="AlphaFoldDB" id="T1X9M6"/>
<feature type="region of interest" description="Disordered" evidence="1">
    <location>
        <begin position="1"/>
        <end position="53"/>
    </location>
</feature>
<evidence type="ECO:0000313" key="2">
    <source>
        <dbReference type="EMBL" id="AGU48875.1"/>
    </source>
</evidence>
<protein>
    <submittedName>
        <fullName evidence="2">Uncharacterized protein</fullName>
    </submittedName>
</protein>
<dbReference type="Proteomes" id="UP000016223">
    <property type="component" value="Chromosome 1"/>
</dbReference>
<proteinExistence type="predicted"/>
<sequence>MGCLAQRNQGGARRAGDTRFAAYPVGGSAPRTTHAATNGIAGFHPRPPPFPQP</sequence>